<evidence type="ECO:0000256" key="1">
    <source>
        <dbReference type="SAM" id="MobiDB-lite"/>
    </source>
</evidence>
<name>A0A512AE38_STRCR</name>
<dbReference type="Pfam" id="PF19804">
    <property type="entry name" value="DUF6287"/>
    <property type="match status" value="1"/>
</dbReference>
<dbReference type="AlphaFoldDB" id="A0A512AE38"/>
<comment type="caution">
    <text evidence="4">The sequence shown here is derived from an EMBL/GenBank/DDBJ whole genome shotgun (WGS) entry which is preliminary data.</text>
</comment>
<feature type="compositionally biased region" description="Low complexity" evidence="1">
    <location>
        <begin position="26"/>
        <end position="65"/>
    </location>
</feature>
<evidence type="ECO:0000313" key="5">
    <source>
        <dbReference type="Proteomes" id="UP000321868"/>
    </source>
</evidence>
<evidence type="ECO:0000313" key="4">
    <source>
        <dbReference type="EMBL" id="GEN97963.1"/>
    </source>
</evidence>
<evidence type="ECO:0000256" key="2">
    <source>
        <dbReference type="SAM" id="SignalP"/>
    </source>
</evidence>
<proteinExistence type="predicted"/>
<feature type="signal peptide" evidence="2">
    <location>
        <begin position="1"/>
        <end position="19"/>
    </location>
</feature>
<organism evidence="4 5">
    <name type="scientific">Streptococcus cristatus</name>
    <dbReference type="NCBI Taxonomy" id="45634"/>
    <lineage>
        <taxon>Bacteria</taxon>
        <taxon>Bacillati</taxon>
        <taxon>Bacillota</taxon>
        <taxon>Bacilli</taxon>
        <taxon>Lactobacillales</taxon>
        <taxon>Streptococcaceae</taxon>
        <taxon>Streptococcus</taxon>
    </lineage>
</organism>
<feature type="region of interest" description="Disordered" evidence="1">
    <location>
        <begin position="26"/>
        <end position="74"/>
    </location>
</feature>
<dbReference type="PROSITE" id="PS51257">
    <property type="entry name" value="PROKAR_LIPOPROTEIN"/>
    <property type="match status" value="1"/>
</dbReference>
<dbReference type="Proteomes" id="UP000321868">
    <property type="component" value="Unassembled WGS sequence"/>
</dbReference>
<evidence type="ECO:0000259" key="3">
    <source>
        <dbReference type="Pfam" id="PF19804"/>
    </source>
</evidence>
<gene>
    <name evidence="4" type="ORF">SOL01_18370</name>
</gene>
<keyword evidence="2" id="KW-0732">Signal</keyword>
<feature type="chain" id="PRO_5039058932" description="DUF6287 domain-containing protein" evidence="2">
    <location>
        <begin position="20"/>
        <end position="188"/>
    </location>
</feature>
<dbReference type="EMBL" id="BJYQ01000119">
    <property type="protein sequence ID" value="GEN97963.1"/>
    <property type="molecule type" value="Genomic_DNA"/>
</dbReference>
<dbReference type="RefSeq" id="WP_015604266.1">
    <property type="nucleotide sequence ID" value="NZ_BJYQ01000119.1"/>
</dbReference>
<dbReference type="InterPro" id="IPR046254">
    <property type="entry name" value="DUF6287"/>
</dbReference>
<reference evidence="4 5" key="1">
    <citation type="submission" date="2019-07" db="EMBL/GenBank/DDBJ databases">
        <title>Whole genome shotgun sequence of Streptococcus oligofermentans NBRC 106105.</title>
        <authorList>
            <person name="Hosoyama A."/>
            <person name="Uohara A."/>
            <person name="Ohji S."/>
            <person name="Ichikawa N."/>
        </authorList>
    </citation>
    <scope>NUCLEOTIDE SEQUENCE [LARGE SCALE GENOMIC DNA]</scope>
    <source>
        <strain evidence="4 5">NBRC 106105</strain>
    </source>
</reference>
<accession>A0A512AE38</accession>
<protein>
    <recommendedName>
        <fullName evidence="3">DUF6287 domain-containing protein</fullName>
    </recommendedName>
</protein>
<feature type="domain" description="DUF6287" evidence="3">
    <location>
        <begin position="76"/>
        <end position="108"/>
    </location>
</feature>
<sequence>MKQKIVYPLLCCLALSTLAACSSKEVNSTQTSSSTTQETSQVASSQKVTESSSSSAASSQSSAEASSEKTQEEKKAMDISALVNGDYSSVKGTWQNTAGHQLVFNDKGLVSDSYELYGASLTDYGTAAGGVYGGETGGFLLEFIPKGIKLADRENFQDNSDASQDRLWTGVGLNSFDEQGQFYYRVND</sequence>